<dbReference type="RefSeq" id="WP_136432080.1">
    <property type="nucleotide sequence ID" value="NZ_JBHSNS010000008.1"/>
</dbReference>
<comment type="caution">
    <text evidence="1">The sequence shown here is derived from an EMBL/GenBank/DDBJ whole genome shotgun (WGS) entry which is preliminary data.</text>
</comment>
<dbReference type="Proteomes" id="UP001596072">
    <property type="component" value="Unassembled WGS sequence"/>
</dbReference>
<accession>A0ABW0ZJ55</accession>
<proteinExistence type="predicted"/>
<name>A0ABW0ZJ55_9ACTN</name>
<reference evidence="2" key="1">
    <citation type="journal article" date="2019" name="Int. J. Syst. Evol. Microbiol.">
        <title>The Global Catalogue of Microorganisms (GCM) 10K type strain sequencing project: providing services to taxonomists for standard genome sequencing and annotation.</title>
        <authorList>
            <consortium name="The Broad Institute Genomics Platform"/>
            <consortium name="The Broad Institute Genome Sequencing Center for Infectious Disease"/>
            <person name="Wu L."/>
            <person name="Ma J."/>
        </authorList>
    </citation>
    <scope>NUCLEOTIDE SEQUENCE [LARGE SCALE GENOMIC DNA]</scope>
    <source>
        <strain evidence="2">YIM 94188</strain>
    </source>
</reference>
<evidence type="ECO:0000313" key="1">
    <source>
        <dbReference type="EMBL" id="MFC5730382.1"/>
    </source>
</evidence>
<keyword evidence="2" id="KW-1185">Reference proteome</keyword>
<gene>
    <name evidence="1" type="ORF">ACFPQB_15770</name>
</gene>
<organism evidence="1 2">
    <name type="scientific">Nocardioides vastitatis</name>
    <dbReference type="NCBI Taxonomy" id="2568655"/>
    <lineage>
        <taxon>Bacteria</taxon>
        <taxon>Bacillati</taxon>
        <taxon>Actinomycetota</taxon>
        <taxon>Actinomycetes</taxon>
        <taxon>Propionibacteriales</taxon>
        <taxon>Nocardioidaceae</taxon>
        <taxon>Nocardioides</taxon>
    </lineage>
</organism>
<dbReference type="EMBL" id="JBHSNS010000008">
    <property type="protein sequence ID" value="MFC5730382.1"/>
    <property type="molecule type" value="Genomic_DNA"/>
</dbReference>
<evidence type="ECO:0000313" key="2">
    <source>
        <dbReference type="Proteomes" id="UP001596072"/>
    </source>
</evidence>
<protein>
    <submittedName>
        <fullName evidence="1">Uncharacterized protein</fullName>
    </submittedName>
</protein>
<sequence length="79" mass="8437">MARSVRPGPDLVIAVRAVGGCAAALAPGLRDYVKDYDDETDLTFSTFTSDSGLRASEVAYVDADELPAYEIARQSVRIA</sequence>